<keyword evidence="8" id="KW-0539">Nucleus</keyword>
<evidence type="ECO:0000256" key="4">
    <source>
        <dbReference type="ARBA" id="ARBA00022833"/>
    </source>
</evidence>
<evidence type="ECO:0000256" key="10">
    <source>
        <dbReference type="SAM" id="MobiDB-lite"/>
    </source>
</evidence>
<feature type="region of interest" description="Disordered" evidence="10">
    <location>
        <begin position="290"/>
        <end position="310"/>
    </location>
</feature>
<dbReference type="Pfam" id="PF08550">
    <property type="entry name" value="GATA_AreA"/>
    <property type="match status" value="1"/>
</dbReference>
<evidence type="ECO:0000256" key="6">
    <source>
        <dbReference type="ARBA" id="ARBA00023063"/>
    </source>
</evidence>
<dbReference type="Gene3D" id="3.30.50.10">
    <property type="entry name" value="Erythroid Transcription Factor GATA-1, subunit A"/>
    <property type="match status" value="1"/>
</dbReference>
<feature type="region of interest" description="Disordered" evidence="10">
    <location>
        <begin position="452"/>
        <end position="475"/>
    </location>
</feature>
<evidence type="ECO:0000256" key="8">
    <source>
        <dbReference type="ARBA" id="ARBA00023242"/>
    </source>
</evidence>
<dbReference type="GO" id="GO:0045944">
    <property type="term" value="P:positive regulation of transcription by RNA polymerase II"/>
    <property type="evidence" value="ECO:0007669"/>
    <property type="project" value="TreeGrafter"/>
</dbReference>
<dbReference type="GO" id="GO:0000978">
    <property type="term" value="F:RNA polymerase II cis-regulatory region sequence-specific DNA binding"/>
    <property type="evidence" value="ECO:0007669"/>
    <property type="project" value="TreeGrafter"/>
</dbReference>
<feature type="region of interest" description="Disordered" evidence="10">
    <location>
        <begin position="630"/>
        <end position="686"/>
    </location>
</feature>
<dbReference type="GO" id="GO:0042128">
    <property type="term" value="P:nitrate assimilation"/>
    <property type="evidence" value="ECO:0007669"/>
    <property type="project" value="UniProtKB-KW"/>
</dbReference>
<keyword evidence="5" id="KW-0805">Transcription regulation</keyword>
<feature type="region of interest" description="Disordered" evidence="10">
    <location>
        <begin position="540"/>
        <end position="582"/>
    </location>
</feature>
<gene>
    <name evidence="12" type="ORF">TWF506_010160</name>
</gene>
<evidence type="ECO:0000256" key="7">
    <source>
        <dbReference type="ARBA" id="ARBA00023163"/>
    </source>
</evidence>
<evidence type="ECO:0000259" key="11">
    <source>
        <dbReference type="PROSITE" id="PS50114"/>
    </source>
</evidence>
<dbReference type="InterPro" id="IPR013860">
    <property type="entry name" value="AreA_GATA"/>
</dbReference>
<feature type="domain" description="GATA-type" evidence="11">
    <location>
        <begin position="579"/>
        <end position="632"/>
    </location>
</feature>
<feature type="compositionally biased region" description="Polar residues" evidence="10">
    <location>
        <begin position="774"/>
        <end position="807"/>
    </location>
</feature>
<evidence type="ECO:0000256" key="2">
    <source>
        <dbReference type="ARBA" id="ARBA00022723"/>
    </source>
</evidence>
<dbReference type="GO" id="GO:0008270">
    <property type="term" value="F:zinc ion binding"/>
    <property type="evidence" value="ECO:0007669"/>
    <property type="project" value="UniProtKB-KW"/>
</dbReference>
<keyword evidence="4" id="KW-0862">Zinc</keyword>
<dbReference type="SMART" id="SM00401">
    <property type="entry name" value="ZnF_GATA"/>
    <property type="match status" value="1"/>
</dbReference>
<feature type="compositionally biased region" description="Basic and acidic residues" evidence="10">
    <location>
        <begin position="452"/>
        <end position="461"/>
    </location>
</feature>
<dbReference type="InterPro" id="IPR039355">
    <property type="entry name" value="Transcription_factor_GATA"/>
</dbReference>
<evidence type="ECO:0000313" key="12">
    <source>
        <dbReference type="EMBL" id="KAK6508050.1"/>
    </source>
</evidence>
<dbReference type="EMBL" id="JAVHJM010000008">
    <property type="protein sequence ID" value="KAK6508050.1"/>
    <property type="molecule type" value="Genomic_DNA"/>
</dbReference>
<dbReference type="CDD" id="cd00202">
    <property type="entry name" value="ZnF_GATA"/>
    <property type="match status" value="1"/>
</dbReference>
<reference evidence="12 13" key="1">
    <citation type="submission" date="2019-10" db="EMBL/GenBank/DDBJ databases">
        <authorList>
            <person name="Palmer J.M."/>
        </authorList>
    </citation>
    <scope>NUCLEOTIDE SEQUENCE [LARGE SCALE GENOMIC DNA]</scope>
    <source>
        <strain evidence="12 13">TWF506</strain>
    </source>
</reference>
<organism evidence="12 13">
    <name type="scientific">Arthrobotrys conoides</name>
    <dbReference type="NCBI Taxonomy" id="74498"/>
    <lineage>
        <taxon>Eukaryota</taxon>
        <taxon>Fungi</taxon>
        <taxon>Dikarya</taxon>
        <taxon>Ascomycota</taxon>
        <taxon>Pezizomycotina</taxon>
        <taxon>Orbiliomycetes</taxon>
        <taxon>Orbiliales</taxon>
        <taxon>Orbiliaceae</taxon>
        <taxon>Arthrobotrys</taxon>
    </lineage>
</organism>
<keyword evidence="13" id="KW-1185">Reference proteome</keyword>
<keyword evidence="3 9" id="KW-0863">Zinc-finger</keyword>
<name>A0AAN8RUT4_9PEZI</name>
<evidence type="ECO:0000256" key="9">
    <source>
        <dbReference type="PROSITE-ProRule" id="PRU00094"/>
    </source>
</evidence>
<accession>A0AAN8RUT4</accession>
<dbReference type="PANTHER" id="PTHR10071">
    <property type="entry name" value="TRANSCRIPTION FACTOR GATA FAMILY MEMBER"/>
    <property type="match status" value="1"/>
</dbReference>
<feature type="compositionally biased region" description="Polar residues" evidence="10">
    <location>
        <begin position="698"/>
        <end position="709"/>
    </location>
</feature>
<dbReference type="Proteomes" id="UP001307849">
    <property type="component" value="Unassembled WGS sequence"/>
</dbReference>
<dbReference type="Pfam" id="PF00320">
    <property type="entry name" value="GATA"/>
    <property type="match status" value="1"/>
</dbReference>
<dbReference type="InterPro" id="IPR013088">
    <property type="entry name" value="Znf_NHR/GATA"/>
</dbReference>
<evidence type="ECO:0000256" key="1">
    <source>
        <dbReference type="ARBA" id="ARBA00004123"/>
    </source>
</evidence>
<dbReference type="GO" id="GO:0000122">
    <property type="term" value="P:negative regulation of transcription by RNA polymerase II"/>
    <property type="evidence" value="ECO:0007669"/>
    <property type="project" value="TreeGrafter"/>
</dbReference>
<dbReference type="GO" id="GO:0005634">
    <property type="term" value="C:nucleus"/>
    <property type="evidence" value="ECO:0007669"/>
    <property type="project" value="UniProtKB-SubCell"/>
</dbReference>
<dbReference type="AlphaFoldDB" id="A0AAN8RUT4"/>
<sequence length="818" mass="87588">MQKQDPLATQIWKLYSRTRSNLPNQERMENLTWRMMSMTLKREQRQSCLNLNRPTHSQNLDAGATKSLFRHDDDGESMFIDEPSVGTRSETASPVAMDLSSSTPGLFESQSPTRAIPIKPQRQGYLLNSFRSSVPFASVPSRPRPLGTSEFDYLQKHRRKTSLDVGSQAKKRPANFSPQVLALQSISIPHDPDPDQELLDYSLDPSDIFVSSQTGMHPYPIRNSHLGSLPYGLNTMVGVESTDPILHSAGSFQPNFDFSPIESPLATSGGFSTLYNGTSLTSSIASQDFYSPPASTPHSASSTPHPIPENSEVFFGRNTAEARQQVRNVSHFSRTGRQSALPANLTQAGYVFGNNDGFFQGPPTVQEGVTTHLNGFPYQHINPSHIINRKDQSPKNRHVAAKSDSLFSLGADSDLEDEERDVFQANFKEFSQADSSSEAPFPGDPSNIHIWGKDSAMHSDKPLGVSTPDSSNQILNNPIRGTALMNSSDGMMESSEWANFSKGLAALPGTVDAKGGLGIDGRGRTGTNRIMGAVTYNISSNSRTLSNPSSPPESGFNSANPSRPPSPDASKSAHGIGQNGLPTTCTNCFTQTTPLWRRNPEGHPLCNACGLFLKLHGVVRPLSLKTDVIKKRNRGSGNSLPVGASPSRNKKAIRKPSSQNARGGTVNGGVGVSAIEDNESPSSNENIASMAGLNVSTSLNSTTPASRNNPPIAPKTGTMGSSGIVDTALNRTSGGALTKRQRRSSIGRGDIDNSGVAEGGVMLDREGSLARADQTGSISSQGALGPQGSTSSAPQPNIMSALSSSGSTHEWEWLTMSL</sequence>
<dbReference type="FunFam" id="3.30.50.10:FF:000007">
    <property type="entry name" value="Nitrogen regulatory AreA, N-terminal"/>
    <property type="match status" value="1"/>
</dbReference>
<feature type="region of interest" description="Disordered" evidence="10">
    <location>
        <begin position="698"/>
        <end position="807"/>
    </location>
</feature>
<dbReference type="GO" id="GO:0000981">
    <property type="term" value="F:DNA-binding transcription factor activity, RNA polymerase II-specific"/>
    <property type="evidence" value="ECO:0007669"/>
    <property type="project" value="TreeGrafter"/>
</dbReference>
<comment type="subcellular location">
    <subcellularLocation>
        <location evidence="1">Nucleus</location>
    </subcellularLocation>
</comment>
<comment type="caution">
    <text evidence="12">The sequence shown here is derived from an EMBL/GenBank/DDBJ whole genome shotgun (WGS) entry which is preliminary data.</text>
</comment>
<evidence type="ECO:0000313" key="13">
    <source>
        <dbReference type="Proteomes" id="UP001307849"/>
    </source>
</evidence>
<dbReference type="PRINTS" id="PR00619">
    <property type="entry name" value="GATAZNFINGER"/>
</dbReference>
<dbReference type="InterPro" id="IPR000679">
    <property type="entry name" value="Znf_GATA"/>
</dbReference>
<proteinExistence type="predicted"/>
<evidence type="ECO:0000256" key="5">
    <source>
        <dbReference type="ARBA" id="ARBA00023015"/>
    </source>
</evidence>
<dbReference type="PANTHER" id="PTHR10071:SF281">
    <property type="entry name" value="BOX A-BINDING FACTOR-RELATED"/>
    <property type="match status" value="1"/>
</dbReference>
<dbReference type="PROSITE" id="PS50114">
    <property type="entry name" value="GATA_ZN_FINGER_2"/>
    <property type="match status" value="1"/>
</dbReference>
<keyword evidence="7" id="KW-0804">Transcription</keyword>
<evidence type="ECO:0000256" key="3">
    <source>
        <dbReference type="ARBA" id="ARBA00022771"/>
    </source>
</evidence>
<keyword evidence="2" id="KW-0479">Metal-binding</keyword>
<feature type="compositionally biased region" description="Low complexity" evidence="10">
    <location>
        <begin position="291"/>
        <end position="304"/>
    </location>
</feature>
<keyword evidence="6" id="KW-0534">Nitrate assimilation</keyword>
<protein>
    <recommendedName>
        <fullName evidence="11">GATA-type domain-containing protein</fullName>
    </recommendedName>
</protein>
<dbReference type="PROSITE" id="PS00344">
    <property type="entry name" value="GATA_ZN_FINGER_1"/>
    <property type="match status" value="1"/>
</dbReference>
<dbReference type="SUPFAM" id="SSF57716">
    <property type="entry name" value="Glucocorticoid receptor-like (DNA-binding domain)"/>
    <property type="match status" value="1"/>
</dbReference>